<evidence type="ECO:0000313" key="2">
    <source>
        <dbReference type="Proteomes" id="UP000272706"/>
    </source>
</evidence>
<gene>
    <name evidence="1" type="ORF">D3227_28050</name>
</gene>
<evidence type="ECO:0000313" key="1">
    <source>
        <dbReference type="EMBL" id="RJT31893.1"/>
    </source>
</evidence>
<organism evidence="1 2">
    <name type="scientific">Mesorhizobium waimense</name>
    <dbReference type="NCBI Taxonomy" id="1300307"/>
    <lineage>
        <taxon>Bacteria</taxon>
        <taxon>Pseudomonadati</taxon>
        <taxon>Pseudomonadota</taxon>
        <taxon>Alphaproteobacteria</taxon>
        <taxon>Hyphomicrobiales</taxon>
        <taxon>Phyllobacteriaceae</taxon>
        <taxon>Mesorhizobium</taxon>
    </lineage>
</organism>
<accession>A0A3A5KGU4</accession>
<protein>
    <submittedName>
        <fullName evidence="1">Uncharacterized protein</fullName>
    </submittedName>
</protein>
<proteinExistence type="predicted"/>
<dbReference type="EMBL" id="QZWZ01000029">
    <property type="protein sequence ID" value="RJT31893.1"/>
    <property type="molecule type" value="Genomic_DNA"/>
</dbReference>
<dbReference type="Proteomes" id="UP000272706">
    <property type="component" value="Unassembled WGS sequence"/>
</dbReference>
<dbReference type="AlphaFoldDB" id="A0A3A5KGU4"/>
<reference evidence="1 2" key="1">
    <citation type="submission" date="2018-09" db="EMBL/GenBank/DDBJ databases">
        <title>Mesorhizobium carmichaelinearum sp. nov. isolated from Carmichaelinea spp. root nodules in New Zealand.</title>
        <authorList>
            <person name="De Meyer S.E."/>
        </authorList>
    </citation>
    <scope>NUCLEOTIDE SEQUENCE [LARGE SCALE GENOMIC DNA]</scope>
    <source>
        <strain evidence="1 2">ICMP19557</strain>
    </source>
</reference>
<keyword evidence="2" id="KW-1185">Reference proteome</keyword>
<name>A0A3A5KGU4_9HYPH</name>
<comment type="caution">
    <text evidence="1">The sequence shown here is derived from an EMBL/GenBank/DDBJ whole genome shotgun (WGS) entry which is preliminary data.</text>
</comment>
<sequence>MHRFFDQTESPIIGRFSRRALFLAAIASVPAIGAAIAAPAVSPDPLVDAIAEYNARAAEFAAIPSDLIDMGNEEAFVAATYGPAFDRLWKDCPAATSLQGVAEAIRYALKENCICSSSAENVLKSALAFLDGERAS</sequence>